<dbReference type="InterPro" id="IPR037518">
    <property type="entry name" value="MPN"/>
</dbReference>
<dbReference type="GO" id="GO:0046872">
    <property type="term" value="F:metal ion binding"/>
    <property type="evidence" value="ECO:0007669"/>
    <property type="project" value="UniProtKB-KW"/>
</dbReference>
<comment type="caution">
    <text evidence="8">The sequence shown here is derived from an EMBL/GenBank/DDBJ whole genome shotgun (WGS) entry which is preliminary data.</text>
</comment>
<keyword evidence="3" id="KW-0378">Hydrolase</keyword>
<dbReference type="Pfam" id="PF04002">
    <property type="entry name" value="RadC"/>
    <property type="match status" value="1"/>
</dbReference>
<sequence length="260" mass="29234">MIQVLRLFRQPAAPIPQLFGTIPMNRINEPGQFRARITDWPVEERPREKLMRLGADKVSSAELVAILLGKGTPELNAVELARKLLRHFKTLEALSRASFKELQAISGIGPAKAVTLLAAFQLYRNLQKEQAENEVVRFTNPEQVAKIYQPVLGHEKQEVFYVLFLDAAMQRIADMPITKGIMDSSLVHPREVFHAAIRHMAKGIIVLHNHPSGNLQPSAQDQEITDRLVKSGKILDIPVYDHLIITADGYFSFKEAGLMD</sequence>
<dbReference type="NCBIfam" id="TIGR00608">
    <property type="entry name" value="radc"/>
    <property type="match status" value="1"/>
</dbReference>
<reference evidence="8" key="1">
    <citation type="journal article" date="2020" name="mSystems">
        <title>Genome- and Community-Level Interaction Insights into Carbon Utilization and Element Cycling Functions of Hydrothermarchaeota in Hydrothermal Sediment.</title>
        <authorList>
            <person name="Zhou Z."/>
            <person name="Liu Y."/>
            <person name="Xu W."/>
            <person name="Pan J."/>
            <person name="Luo Z.H."/>
            <person name="Li M."/>
        </authorList>
    </citation>
    <scope>NUCLEOTIDE SEQUENCE [LARGE SCALE GENOMIC DNA]</scope>
    <source>
        <strain evidence="8">HyVt-527</strain>
    </source>
</reference>
<evidence type="ECO:0000256" key="6">
    <source>
        <dbReference type="RuleBase" id="RU003797"/>
    </source>
</evidence>
<dbReference type="Gene3D" id="1.10.150.20">
    <property type="entry name" value="5' to 3' exonuclease, C-terminal subdomain"/>
    <property type="match status" value="1"/>
</dbReference>
<accession>A0A7V5PQI8</accession>
<keyword evidence="1" id="KW-0645">Protease</keyword>
<dbReference type="InterPro" id="IPR020891">
    <property type="entry name" value="UPF0758_CS"/>
</dbReference>
<dbReference type="InterPro" id="IPR010994">
    <property type="entry name" value="RuvA_2-like"/>
</dbReference>
<evidence type="ECO:0000256" key="3">
    <source>
        <dbReference type="ARBA" id="ARBA00022801"/>
    </source>
</evidence>
<evidence type="ECO:0000256" key="1">
    <source>
        <dbReference type="ARBA" id="ARBA00022670"/>
    </source>
</evidence>
<dbReference type="PROSITE" id="PS50249">
    <property type="entry name" value="MPN"/>
    <property type="match status" value="1"/>
</dbReference>
<proteinExistence type="inferred from homology"/>
<evidence type="ECO:0000256" key="2">
    <source>
        <dbReference type="ARBA" id="ARBA00022723"/>
    </source>
</evidence>
<feature type="domain" description="MPN" evidence="7">
    <location>
        <begin position="137"/>
        <end position="259"/>
    </location>
</feature>
<dbReference type="InterPro" id="IPR046778">
    <property type="entry name" value="UPF0758_N"/>
</dbReference>
<evidence type="ECO:0000313" key="8">
    <source>
        <dbReference type="EMBL" id="HHJ53392.1"/>
    </source>
</evidence>
<comment type="similarity">
    <text evidence="6">Belongs to the UPF0758 family.</text>
</comment>
<dbReference type="Proteomes" id="UP000886124">
    <property type="component" value="Unassembled WGS sequence"/>
</dbReference>
<dbReference type="SUPFAM" id="SSF47781">
    <property type="entry name" value="RuvA domain 2-like"/>
    <property type="match status" value="1"/>
</dbReference>
<evidence type="ECO:0000259" key="7">
    <source>
        <dbReference type="PROSITE" id="PS50249"/>
    </source>
</evidence>
<dbReference type="InterPro" id="IPR001405">
    <property type="entry name" value="UPF0758"/>
</dbReference>
<dbReference type="PANTHER" id="PTHR30471:SF3">
    <property type="entry name" value="UPF0758 PROTEIN YEES-RELATED"/>
    <property type="match status" value="1"/>
</dbReference>
<keyword evidence="2" id="KW-0479">Metal-binding</keyword>
<dbReference type="EMBL" id="DROD01000596">
    <property type="protein sequence ID" value="HHJ53392.1"/>
    <property type="molecule type" value="Genomic_DNA"/>
</dbReference>
<dbReference type="Gene3D" id="3.40.140.10">
    <property type="entry name" value="Cytidine Deaminase, domain 2"/>
    <property type="match status" value="1"/>
</dbReference>
<dbReference type="PROSITE" id="PS01302">
    <property type="entry name" value="UPF0758"/>
    <property type="match status" value="1"/>
</dbReference>
<dbReference type="GO" id="GO:0006508">
    <property type="term" value="P:proteolysis"/>
    <property type="evidence" value="ECO:0007669"/>
    <property type="project" value="UniProtKB-KW"/>
</dbReference>
<dbReference type="GO" id="GO:0008237">
    <property type="term" value="F:metallopeptidase activity"/>
    <property type="evidence" value="ECO:0007669"/>
    <property type="project" value="UniProtKB-KW"/>
</dbReference>
<dbReference type="Pfam" id="PF20582">
    <property type="entry name" value="UPF0758_N"/>
    <property type="match status" value="1"/>
</dbReference>
<dbReference type="CDD" id="cd08071">
    <property type="entry name" value="MPN_DUF2466"/>
    <property type="match status" value="1"/>
</dbReference>
<keyword evidence="5" id="KW-0482">Metalloprotease</keyword>
<gene>
    <name evidence="8" type="ORF">ENJ89_09380</name>
</gene>
<dbReference type="InterPro" id="IPR025657">
    <property type="entry name" value="RadC_JAB"/>
</dbReference>
<dbReference type="PANTHER" id="PTHR30471">
    <property type="entry name" value="DNA REPAIR PROTEIN RADC"/>
    <property type="match status" value="1"/>
</dbReference>
<evidence type="ECO:0000256" key="4">
    <source>
        <dbReference type="ARBA" id="ARBA00022833"/>
    </source>
</evidence>
<dbReference type="NCBIfam" id="NF000642">
    <property type="entry name" value="PRK00024.1"/>
    <property type="match status" value="1"/>
</dbReference>
<protein>
    <submittedName>
        <fullName evidence="8">JAB domain-containing protein</fullName>
    </submittedName>
</protein>
<dbReference type="AlphaFoldDB" id="A0A7V5PQI8"/>
<organism evidence="8">
    <name type="scientific">Caldithrix abyssi</name>
    <dbReference type="NCBI Taxonomy" id="187145"/>
    <lineage>
        <taxon>Bacteria</taxon>
        <taxon>Pseudomonadati</taxon>
        <taxon>Calditrichota</taxon>
        <taxon>Calditrichia</taxon>
        <taxon>Calditrichales</taxon>
        <taxon>Calditrichaceae</taxon>
        <taxon>Caldithrix</taxon>
    </lineage>
</organism>
<keyword evidence="4" id="KW-0862">Zinc</keyword>
<evidence type="ECO:0000256" key="5">
    <source>
        <dbReference type="ARBA" id="ARBA00023049"/>
    </source>
</evidence>
<name>A0A7V5PQI8_CALAY</name>